<proteinExistence type="inferred from homology"/>
<organism evidence="4 5">
    <name type="scientific">Corynebacterium canis</name>
    <dbReference type="NCBI Taxonomy" id="679663"/>
    <lineage>
        <taxon>Bacteria</taxon>
        <taxon>Bacillati</taxon>
        <taxon>Actinomycetota</taxon>
        <taxon>Actinomycetes</taxon>
        <taxon>Mycobacteriales</taxon>
        <taxon>Corynebacteriaceae</taxon>
        <taxon>Corynebacterium</taxon>
    </lineage>
</organism>
<dbReference type="InterPro" id="IPR006660">
    <property type="entry name" value="Arsenate_reductase-like"/>
</dbReference>
<dbReference type="PROSITE" id="PS51353">
    <property type="entry name" value="ARSC"/>
    <property type="match status" value="1"/>
</dbReference>
<dbReference type="AlphaFoldDB" id="A0A5C5UH95"/>
<dbReference type="InterPro" id="IPR036249">
    <property type="entry name" value="Thioredoxin-like_sf"/>
</dbReference>
<dbReference type="PANTHER" id="PTHR30041">
    <property type="entry name" value="ARSENATE REDUCTASE"/>
    <property type="match status" value="1"/>
</dbReference>
<reference evidence="4 5" key="1">
    <citation type="submission" date="2019-08" db="EMBL/GenBank/DDBJ databases">
        <authorList>
            <person name="Lei W."/>
        </authorList>
    </citation>
    <scope>NUCLEOTIDE SEQUENCE [LARGE SCALE GENOMIC DNA]</scope>
    <source>
        <strain evidence="4 5">CCUG 58627</strain>
    </source>
</reference>
<dbReference type="EMBL" id="VOHM01000014">
    <property type="protein sequence ID" value="TWT24972.1"/>
    <property type="molecule type" value="Genomic_DNA"/>
</dbReference>
<dbReference type="OrthoDB" id="9790554at2"/>
<dbReference type="Gene3D" id="3.40.30.10">
    <property type="entry name" value="Glutaredoxin"/>
    <property type="match status" value="1"/>
</dbReference>
<evidence type="ECO:0000313" key="5">
    <source>
        <dbReference type="Proteomes" id="UP000320791"/>
    </source>
</evidence>
<keyword evidence="5" id="KW-1185">Reference proteome</keyword>
<dbReference type="PANTHER" id="PTHR30041:SF4">
    <property type="entry name" value="ARSENATE REDUCTASE"/>
    <property type="match status" value="1"/>
</dbReference>
<dbReference type="InterPro" id="IPR006659">
    <property type="entry name" value="Arsenate_reductase"/>
</dbReference>
<comment type="caution">
    <text evidence="4">The sequence shown here is derived from an EMBL/GenBank/DDBJ whole genome shotgun (WGS) entry which is preliminary data.</text>
</comment>
<evidence type="ECO:0000256" key="3">
    <source>
        <dbReference type="PROSITE-ProRule" id="PRU01282"/>
    </source>
</evidence>
<protein>
    <submittedName>
        <fullName evidence="4">Arsenate reductase (Glutaredoxin)</fullName>
        <ecNumber evidence="4">1.20.4.1</ecNumber>
    </submittedName>
</protein>
<sequence>MDVTIYHNPACSKSRAALSFLHEHNIEPTVIEYLENAPTAQTLAALLNSAQLSAHQAIRTGEPLYKELGLSPETPENQLVAAMAEHPILIERPLVVTEKGARIARPAEVIQEIL</sequence>
<dbReference type="Proteomes" id="UP000320791">
    <property type="component" value="Unassembled WGS sequence"/>
</dbReference>
<evidence type="ECO:0000256" key="2">
    <source>
        <dbReference type="ARBA" id="ARBA00023002"/>
    </source>
</evidence>
<accession>A0A5C5UH95</accession>
<dbReference type="SUPFAM" id="SSF52833">
    <property type="entry name" value="Thioredoxin-like"/>
    <property type="match status" value="1"/>
</dbReference>
<evidence type="ECO:0000313" key="4">
    <source>
        <dbReference type="EMBL" id="TWT24972.1"/>
    </source>
</evidence>
<dbReference type="RefSeq" id="WP_146324508.1">
    <property type="nucleotide sequence ID" value="NZ_BAABLR010000071.1"/>
</dbReference>
<name>A0A5C5UH95_9CORY</name>
<comment type="similarity">
    <text evidence="1 3">Belongs to the ArsC family.</text>
</comment>
<dbReference type="Pfam" id="PF03960">
    <property type="entry name" value="ArsC"/>
    <property type="match status" value="1"/>
</dbReference>
<gene>
    <name evidence="4" type="primary">arsC</name>
    <name evidence="4" type="ORF">FRX94_07470</name>
</gene>
<keyword evidence="2 4" id="KW-0560">Oxidoreductase</keyword>
<dbReference type="GO" id="GO:0008794">
    <property type="term" value="F:arsenate reductase (glutaredoxin) activity"/>
    <property type="evidence" value="ECO:0007669"/>
    <property type="project" value="UniProtKB-EC"/>
</dbReference>
<dbReference type="NCBIfam" id="TIGR00014">
    <property type="entry name" value="arsC"/>
    <property type="match status" value="1"/>
</dbReference>
<evidence type="ECO:0000256" key="1">
    <source>
        <dbReference type="ARBA" id="ARBA00007198"/>
    </source>
</evidence>
<dbReference type="EC" id="1.20.4.1" evidence="4"/>
<dbReference type="CDD" id="cd03034">
    <property type="entry name" value="ArsC_ArsC"/>
    <property type="match status" value="1"/>
</dbReference>